<name>A0A0N5A515_PARTI</name>
<organism evidence="1 2">
    <name type="scientific">Parastrongyloides trichosuri</name>
    <name type="common">Possum-specific nematode worm</name>
    <dbReference type="NCBI Taxonomy" id="131310"/>
    <lineage>
        <taxon>Eukaryota</taxon>
        <taxon>Metazoa</taxon>
        <taxon>Ecdysozoa</taxon>
        <taxon>Nematoda</taxon>
        <taxon>Chromadorea</taxon>
        <taxon>Rhabditida</taxon>
        <taxon>Tylenchina</taxon>
        <taxon>Panagrolaimomorpha</taxon>
        <taxon>Strongyloidoidea</taxon>
        <taxon>Strongyloididae</taxon>
        <taxon>Parastrongyloides</taxon>
    </lineage>
</organism>
<dbReference type="Proteomes" id="UP000038045">
    <property type="component" value="Unplaced"/>
</dbReference>
<dbReference type="WBParaSite" id="PTRK_0001679900.1">
    <property type="protein sequence ID" value="PTRK_0001679900.1"/>
    <property type="gene ID" value="PTRK_0001679900"/>
</dbReference>
<evidence type="ECO:0000313" key="2">
    <source>
        <dbReference type="WBParaSite" id="PTRK_0001679900.1"/>
    </source>
</evidence>
<accession>A0A0N5A515</accession>
<evidence type="ECO:0000313" key="1">
    <source>
        <dbReference type="Proteomes" id="UP000038045"/>
    </source>
</evidence>
<protein>
    <submittedName>
        <fullName evidence="2">INO80 complex subunit E</fullName>
    </submittedName>
</protein>
<dbReference type="AlphaFoldDB" id="A0A0N5A515"/>
<keyword evidence="1" id="KW-1185">Reference proteome</keyword>
<sequence length="257" mass="29972">MPDLMETNNYTYDSDIQMQSDDNILDCDEEYSLDNYMGGYDNNHIMISSEDKVYMKKIKILKETYCTVLASNYSLKNRVYHVKKQINYLRRLKRVLCNYLNSLNDKFQEGYLEIDDNDAECIGLDEIIGNVVKDCKIAAALSNRKRRNVHNEVIKKKHDDSASEATHDETDQAISDFIKEELFSSPSLSKIESQRKFHIDDKKFLDTKNTQLKVEETNEPPEKKMALDYEDGIAHNDISEINSVDHFHDFLKDEDVE</sequence>
<proteinExistence type="predicted"/>
<dbReference type="STRING" id="131310.A0A0N5A515"/>
<reference evidence="2" key="1">
    <citation type="submission" date="2017-02" db="UniProtKB">
        <authorList>
            <consortium name="WormBaseParasite"/>
        </authorList>
    </citation>
    <scope>IDENTIFICATION</scope>
</reference>